<reference evidence="2" key="2">
    <citation type="journal article" date="2007" name="Science">
        <title>Draft genome sequence of the sexually transmitted pathogen Trichomonas vaginalis.</title>
        <authorList>
            <person name="Carlton J.M."/>
            <person name="Hirt R.P."/>
            <person name="Silva J.C."/>
            <person name="Delcher A.L."/>
            <person name="Schatz M."/>
            <person name="Zhao Q."/>
            <person name="Wortman J.R."/>
            <person name="Bidwell S.L."/>
            <person name="Alsmark U.C.M."/>
            <person name="Besteiro S."/>
            <person name="Sicheritz-Ponten T."/>
            <person name="Noel C.J."/>
            <person name="Dacks J.B."/>
            <person name="Foster P.G."/>
            <person name="Simillion C."/>
            <person name="Van de Peer Y."/>
            <person name="Miranda-Saavedra D."/>
            <person name="Barton G.J."/>
            <person name="Westrop G.D."/>
            <person name="Mueller S."/>
            <person name="Dessi D."/>
            <person name="Fiori P.L."/>
            <person name="Ren Q."/>
            <person name="Paulsen I."/>
            <person name="Zhang H."/>
            <person name="Bastida-Corcuera F.D."/>
            <person name="Simoes-Barbosa A."/>
            <person name="Brown M.T."/>
            <person name="Hayes R.D."/>
            <person name="Mukherjee M."/>
            <person name="Okumura C.Y."/>
            <person name="Schneider R."/>
            <person name="Smith A.J."/>
            <person name="Vanacova S."/>
            <person name="Villalvazo M."/>
            <person name="Haas B.J."/>
            <person name="Pertea M."/>
            <person name="Feldblyum T.V."/>
            <person name="Utterback T.R."/>
            <person name="Shu C.L."/>
            <person name="Osoegawa K."/>
            <person name="de Jong P.J."/>
            <person name="Hrdy I."/>
            <person name="Horvathova L."/>
            <person name="Zubacova Z."/>
            <person name="Dolezal P."/>
            <person name="Malik S.B."/>
            <person name="Logsdon J.M. Jr."/>
            <person name="Henze K."/>
            <person name="Gupta A."/>
            <person name="Wang C.C."/>
            <person name="Dunne R.L."/>
            <person name="Upcroft J.A."/>
            <person name="Upcroft P."/>
            <person name="White O."/>
            <person name="Salzberg S.L."/>
            <person name="Tang P."/>
            <person name="Chiu C.-H."/>
            <person name="Lee Y.-S."/>
            <person name="Embley T.M."/>
            <person name="Coombs G.H."/>
            <person name="Mottram J.C."/>
            <person name="Tachezy J."/>
            <person name="Fraser-Liggett C.M."/>
            <person name="Johnson P.J."/>
        </authorList>
    </citation>
    <scope>NUCLEOTIDE SEQUENCE [LARGE SCALE GENOMIC DNA]</scope>
    <source>
        <strain evidence="2">G3</strain>
    </source>
</reference>
<dbReference type="SMR" id="A2EDT4"/>
<feature type="region of interest" description="Disordered" evidence="1">
    <location>
        <begin position="24"/>
        <end position="125"/>
    </location>
</feature>
<name>A2EDT4_TRIV3</name>
<keyword evidence="3" id="KW-1185">Reference proteome</keyword>
<feature type="compositionally biased region" description="Low complexity" evidence="1">
    <location>
        <begin position="47"/>
        <end position="66"/>
    </location>
</feature>
<protein>
    <submittedName>
        <fullName evidence="2">Uncharacterized protein</fullName>
    </submittedName>
</protein>
<dbReference type="KEGG" id="tva:4767066"/>
<sequence>MSNRRSPPLSKERLEAAHQIYLDMVSDPDSNFSQKNKENILKKFRNKNNNQSDDNKSNSSNSNQQKHINYSTKEVKKERPPLIDPRIPPPESPKKAKAMSQSMAKYYSRHKQNDNATDDYIRQRKREDEVAAQRIQKDKELAKKFTRQAIKKYRCDKEREKLTQDLQKIRDFEVALHLEEMKKPVKHYTMPDFYLHEVRHQEKCEESSRFLTSVVPPKPRKTVPQPMPLY</sequence>
<organism evidence="2 3">
    <name type="scientific">Trichomonas vaginalis (strain ATCC PRA-98 / G3)</name>
    <dbReference type="NCBI Taxonomy" id="412133"/>
    <lineage>
        <taxon>Eukaryota</taxon>
        <taxon>Metamonada</taxon>
        <taxon>Parabasalia</taxon>
        <taxon>Trichomonadida</taxon>
        <taxon>Trichomonadidae</taxon>
        <taxon>Trichomonas</taxon>
    </lineage>
</organism>
<gene>
    <name evidence="2" type="ORF">TVAG_363650</name>
</gene>
<accession>A2EDT4</accession>
<reference evidence="2" key="1">
    <citation type="submission" date="2006-10" db="EMBL/GenBank/DDBJ databases">
        <authorList>
            <person name="Amadeo P."/>
            <person name="Zhao Q."/>
            <person name="Wortman J."/>
            <person name="Fraser-Liggett C."/>
            <person name="Carlton J."/>
        </authorList>
    </citation>
    <scope>NUCLEOTIDE SEQUENCE</scope>
    <source>
        <strain evidence="2">G3</strain>
    </source>
</reference>
<dbReference type="Proteomes" id="UP000001542">
    <property type="component" value="Unassembled WGS sequence"/>
</dbReference>
<evidence type="ECO:0000313" key="3">
    <source>
        <dbReference type="Proteomes" id="UP000001542"/>
    </source>
</evidence>
<feature type="region of interest" description="Disordered" evidence="1">
    <location>
        <begin position="206"/>
        <end position="230"/>
    </location>
</feature>
<dbReference type="RefSeq" id="XP_001321373.1">
    <property type="nucleotide sequence ID" value="XM_001321338.1"/>
</dbReference>
<dbReference type="InParanoid" id="A2EDT4"/>
<evidence type="ECO:0000313" key="2">
    <source>
        <dbReference type="EMBL" id="EAY09150.1"/>
    </source>
</evidence>
<proteinExistence type="predicted"/>
<feature type="compositionally biased region" description="Pro residues" evidence="1">
    <location>
        <begin position="82"/>
        <end position="91"/>
    </location>
</feature>
<dbReference type="VEuPathDB" id="TrichDB:TVAG_363650"/>
<evidence type="ECO:0000256" key="1">
    <source>
        <dbReference type="SAM" id="MobiDB-lite"/>
    </source>
</evidence>
<dbReference type="AlphaFoldDB" id="A2EDT4"/>
<dbReference type="VEuPathDB" id="TrichDB:TVAGG3_0948740"/>
<dbReference type="EMBL" id="DS113363">
    <property type="protein sequence ID" value="EAY09150.1"/>
    <property type="molecule type" value="Genomic_DNA"/>
</dbReference>